<dbReference type="AlphaFoldDB" id="A0AAN9AFJ2"/>
<accession>A0AAN9AFJ2</accession>
<sequence>ISYLFFTDIVEANFTVTVDPNAELPKGMGLVNATSLFRLVGSTYDDTTLRYCGNTSYVQYQINGPDEVMMERRRRWLGHTIQTIPGKIWRKLRLLGSLGHQKNWKTQTYLGE</sequence>
<evidence type="ECO:0000313" key="2">
    <source>
        <dbReference type="Proteomes" id="UP001381693"/>
    </source>
</evidence>
<comment type="caution">
    <text evidence="1">The sequence shown here is derived from an EMBL/GenBank/DDBJ whole genome shotgun (WGS) entry which is preliminary data.</text>
</comment>
<keyword evidence="2" id="KW-1185">Reference proteome</keyword>
<organism evidence="1 2">
    <name type="scientific">Halocaridina rubra</name>
    <name type="common">Hawaiian red shrimp</name>
    <dbReference type="NCBI Taxonomy" id="373956"/>
    <lineage>
        <taxon>Eukaryota</taxon>
        <taxon>Metazoa</taxon>
        <taxon>Ecdysozoa</taxon>
        <taxon>Arthropoda</taxon>
        <taxon>Crustacea</taxon>
        <taxon>Multicrustacea</taxon>
        <taxon>Malacostraca</taxon>
        <taxon>Eumalacostraca</taxon>
        <taxon>Eucarida</taxon>
        <taxon>Decapoda</taxon>
        <taxon>Pleocyemata</taxon>
        <taxon>Caridea</taxon>
        <taxon>Atyoidea</taxon>
        <taxon>Atyidae</taxon>
        <taxon>Halocaridina</taxon>
    </lineage>
</organism>
<evidence type="ECO:0000313" key="1">
    <source>
        <dbReference type="EMBL" id="KAK7083887.1"/>
    </source>
</evidence>
<name>A0AAN9AFJ2_HALRR</name>
<feature type="non-terminal residue" evidence="1">
    <location>
        <position position="1"/>
    </location>
</feature>
<reference evidence="1 2" key="1">
    <citation type="submission" date="2023-11" db="EMBL/GenBank/DDBJ databases">
        <title>Halocaridina rubra genome assembly.</title>
        <authorList>
            <person name="Smith C."/>
        </authorList>
    </citation>
    <scope>NUCLEOTIDE SEQUENCE [LARGE SCALE GENOMIC DNA]</scope>
    <source>
        <strain evidence="1">EP-1</strain>
        <tissue evidence="1">Whole</tissue>
    </source>
</reference>
<protein>
    <submittedName>
        <fullName evidence="1">Uncharacterized protein</fullName>
    </submittedName>
</protein>
<proteinExistence type="predicted"/>
<dbReference type="EMBL" id="JAXCGZ010002445">
    <property type="protein sequence ID" value="KAK7083887.1"/>
    <property type="molecule type" value="Genomic_DNA"/>
</dbReference>
<gene>
    <name evidence="1" type="ORF">SK128_011128</name>
</gene>
<dbReference type="Proteomes" id="UP001381693">
    <property type="component" value="Unassembled WGS sequence"/>
</dbReference>